<evidence type="ECO:0000313" key="1">
    <source>
        <dbReference type="EMBL" id="KFC78309.1"/>
    </source>
</evidence>
<gene>
    <name evidence="1" type="ORF">GBAG_3357</name>
</gene>
<proteinExistence type="predicted"/>
<organism evidence="1 2">
    <name type="scientific">Buttiauxella agrestis ATCC 33320</name>
    <dbReference type="NCBI Taxonomy" id="1006004"/>
    <lineage>
        <taxon>Bacteria</taxon>
        <taxon>Pseudomonadati</taxon>
        <taxon>Pseudomonadota</taxon>
        <taxon>Gammaproteobacteria</taxon>
        <taxon>Enterobacterales</taxon>
        <taxon>Enterobacteriaceae</taxon>
        <taxon>Buttiauxella</taxon>
    </lineage>
</organism>
<accession>A0A085G3L4</accession>
<sequence length="172" mass="19526">MKIFATIASFRTQTRIIFLACLAIATSLALYLYHPQINENQHSLVCRANLQIVRDNATFRGIIDFKAGEGKGIAHINGIIDAAPQEYTVQRTILFTHTDYGLSPVWVSRQIVISNRETVPSELLIKFLPDFYLKNSGVTDIDIFTLNKDADLITREGIPYLYCQKYLLPEDE</sequence>
<dbReference type="OrthoDB" id="6623233at2"/>
<dbReference type="AlphaFoldDB" id="A0A085G3L4"/>
<reference evidence="1 2" key="1">
    <citation type="submission" date="2014-05" db="EMBL/GenBank/DDBJ databases">
        <title>ATOL: Assembling a taxonomically balanced genome-scale reconstruction of the evolutionary history of the Enterobacteriaceae.</title>
        <authorList>
            <person name="Plunkett G.III."/>
            <person name="Neeno-Eckwall E.C."/>
            <person name="Glasner J.D."/>
            <person name="Perna N.T."/>
        </authorList>
    </citation>
    <scope>NUCLEOTIDE SEQUENCE [LARGE SCALE GENOMIC DNA]</scope>
    <source>
        <strain evidence="1 2">ATCC 33320</strain>
    </source>
</reference>
<dbReference type="Proteomes" id="UP000028653">
    <property type="component" value="Unassembled WGS sequence"/>
</dbReference>
<dbReference type="EMBL" id="JMPI01000058">
    <property type="protein sequence ID" value="KFC78309.1"/>
    <property type="molecule type" value="Genomic_DNA"/>
</dbReference>
<comment type="caution">
    <text evidence="1">The sequence shown here is derived from an EMBL/GenBank/DDBJ whole genome shotgun (WGS) entry which is preliminary data.</text>
</comment>
<name>A0A085G3L4_9ENTR</name>
<keyword evidence="2" id="KW-1185">Reference proteome</keyword>
<evidence type="ECO:0000313" key="2">
    <source>
        <dbReference type="Proteomes" id="UP000028653"/>
    </source>
</evidence>
<protein>
    <submittedName>
        <fullName evidence="1">Uncharacterized protein</fullName>
    </submittedName>
</protein>
<dbReference type="RefSeq" id="WP_034498183.1">
    <property type="nucleotide sequence ID" value="NZ_JMPI01000058.1"/>
</dbReference>